<comment type="subcellular location">
    <subcellularLocation>
        <location evidence="1">Cell envelope</location>
    </subcellularLocation>
</comment>
<feature type="domain" description="Ionotropic glutamate receptor C-terminal" evidence="7">
    <location>
        <begin position="33"/>
        <end position="257"/>
    </location>
</feature>
<evidence type="ECO:0000313" key="9">
    <source>
        <dbReference type="Proteomes" id="UP000317043"/>
    </source>
</evidence>
<dbReference type="GO" id="GO:0015276">
    <property type="term" value="F:ligand-gated monoatomic ion channel activity"/>
    <property type="evidence" value="ECO:0007669"/>
    <property type="project" value="InterPro"/>
</dbReference>
<dbReference type="InterPro" id="IPR001320">
    <property type="entry name" value="Iontro_rcpt_C"/>
</dbReference>
<comment type="similarity">
    <text evidence="2 4">Belongs to the bacterial solute-binding protein 3 family.</text>
</comment>
<keyword evidence="3 5" id="KW-0732">Signal</keyword>
<dbReference type="InterPro" id="IPR018313">
    <property type="entry name" value="SBP_3_CS"/>
</dbReference>
<dbReference type="GO" id="GO:0030313">
    <property type="term" value="C:cell envelope"/>
    <property type="evidence" value="ECO:0007669"/>
    <property type="project" value="UniProtKB-SubCell"/>
</dbReference>
<evidence type="ECO:0000256" key="3">
    <source>
        <dbReference type="ARBA" id="ARBA00022729"/>
    </source>
</evidence>
<gene>
    <name evidence="8" type="ORF">FB566_1989</name>
</gene>
<protein>
    <submittedName>
        <fullName evidence="8">Amino acid ABC transporter substrate-binding protein (PAAT family)</fullName>
    </submittedName>
</protein>
<comment type="caution">
    <text evidence="8">The sequence shown here is derived from an EMBL/GenBank/DDBJ whole genome shotgun (WGS) entry which is preliminary data.</text>
</comment>
<dbReference type="Pfam" id="PF00497">
    <property type="entry name" value="SBP_bac_3"/>
    <property type="match status" value="1"/>
</dbReference>
<dbReference type="AlphaFoldDB" id="A0A543AV56"/>
<proteinExistence type="inferred from homology"/>
<evidence type="ECO:0000313" key="8">
    <source>
        <dbReference type="EMBL" id="TQL76458.1"/>
    </source>
</evidence>
<dbReference type="PROSITE" id="PS51257">
    <property type="entry name" value="PROKAR_LIPOPROTEIN"/>
    <property type="match status" value="1"/>
</dbReference>
<feature type="signal peptide" evidence="5">
    <location>
        <begin position="1"/>
        <end position="21"/>
    </location>
</feature>
<sequence>MKARAKTFARSLALTVVAVMAASGLASCASQDTLDVCTSIPFEPFEYKDSWQDNKVVGFDIDLMNLVAASLDQKVNLIDMAFGPITSGSALDSGECDIAAAALTITPERSKVMDFSQPYYDADQALAAVPGNGISGLSDLDGKLLGIQTETTGEDYAKDKQAEYGYKIKIYDDLGQLQEALLFGEIDGAIGDIPLWNAEARKNPDRLDVFQRFDTGEQYGFAVAKGNSDLLGSINTVLTNAKQDGTFARIYEKWIHEEWKSAG</sequence>
<keyword evidence="9" id="KW-1185">Reference proteome</keyword>
<dbReference type="PANTHER" id="PTHR35936">
    <property type="entry name" value="MEMBRANE-BOUND LYTIC MUREIN TRANSGLYCOSYLASE F"/>
    <property type="match status" value="1"/>
</dbReference>
<evidence type="ECO:0000256" key="1">
    <source>
        <dbReference type="ARBA" id="ARBA00004196"/>
    </source>
</evidence>
<organism evidence="8 9">
    <name type="scientific">Stackebrandtia endophytica</name>
    <dbReference type="NCBI Taxonomy" id="1496996"/>
    <lineage>
        <taxon>Bacteria</taxon>
        <taxon>Bacillati</taxon>
        <taxon>Actinomycetota</taxon>
        <taxon>Actinomycetes</taxon>
        <taxon>Glycomycetales</taxon>
        <taxon>Glycomycetaceae</taxon>
        <taxon>Stackebrandtia</taxon>
    </lineage>
</organism>
<dbReference type="PROSITE" id="PS01039">
    <property type="entry name" value="SBP_BACTERIAL_3"/>
    <property type="match status" value="1"/>
</dbReference>
<evidence type="ECO:0000256" key="4">
    <source>
        <dbReference type="RuleBase" id="RU003744"/>
    </source>
</evidence>
<dbReference type="SUPFAM" id="SSF53850">
    <property type="entry name" value="Periplasmic binding protein-like II"/>
    <property type="match status" value="1"/>
</dbReference>
<dbReference type="Proteomes" id="UP000317043">
    <property type="component" value="Unassembled WGS sequence"/>
</dbReference>
<dbReference type="SMART" id="SM00062">
    <property type="entry name" value="PBPb"/>
    <property type="match status" value="1"/>
</dbReference>
<dbReference type="InParanoid" id="A0A543AV56"/>
<evidence type="ECO:0000256" key="2">
    <source>
        <dbReference type="ARBA" id="ARBA00010333"/>
    </source>
</evidence>
<dbReference type="EMBL" id="VFOW01000001">
    <property type="protein sequence ID" value="TQL76458.1"/>
    <property type="molecule type" value="Genomic_DNA"/>
</dbReference>
<dbReference type="PANTHER" id="PTHR35936:SF17">
    <property type="entry name" value="ARGININE-BINDING EXTRACELLULAR PROTEIN ARTP"/>
    <property type="match status" value="1"/>
</dbReference>
<dbReference type="GO" id="GO:0016020">
    <property type="term" value="C:membrane"/>
    <property type="evidence" value="ECO:0007669"/>
    <property type="project" value="InterPro"/>
</dbReference>
<evidence type="ECO:0000259" key="7">
    <source>
        <dbReference type="SMART" id="SM00079"/>
    </source>
</evidence>
<dbReference type="RefSeq" id="WP_142037916.1">
    <property type="nucleotide sequence ID" value="NZ_JBHTGS010000001.1"/>
</dbReference>
<feature type="chain" id="PRO_5021829028" evidence="5">
    <location>
        <begin position="22"/>
        <end position="263"/>
    </location>
</feature>
<reference evidence="8 9" key="1">
    <citation type="submission" date="2019-06" db="EMBL/GenBank/DDBJ databases">
        <title>Sequencing the genomes of 1000 actinobacteria strains.</title>
        <authorList>
            <person name="Klenk H.-P."/>
        </authorList>
    </citation>
    <scope>NUCLEOTIDE SEQUENCE [LARGE SCALE GENOMIC DNA]</scope>
    <source>
        <strain evidence="8 9">DSM 45928</strain>
    </source>
</reference>
<evidence type="ECO:0000259" key="6">
    <source>
        <dbReference type="SMART" id="SM00062"/>
    </source>
</evidence>
<dbReference type="InterPro" id="IPR001638">
    <property type="entry name" value="Solute-binding_3/MltF_N"/>
</dbReference>
<dbReference type="OrthoDB" id="8454826at2"/>
<dbReference type="Gene3D" id="3.40.190.10">
    <property type="entry name" value="Periplasmic binding protein-like II"/>
    <property type="match status" value="2"/>
</dbReference>
<accession>A0A543AV56</accession>
<feature type="domain" description="Solute-binding protein family 3/N-terminal" evidence="6">
    <location>
        <begin position="33"/>
        <end position="258"/>
    </location>
</feature>
<dbReference type="SMART" id="SM00079">
    <property type="entry name" value="PBPe"/>
    <property type="match status" value="1"/>
</dbReference>
<evidence type="ECO:0000256" key="5">
    <source>
        <dbReference type="SAM" id="SignalP"/>
    </source>
</evidence>
<name>A0A543AV56_9ACTN</name>